<dbReference type="SUPFAM" id="SSF118215">
    <property type="entry name" value="Proton glutamate symport protein"/>
    <property type="match status" value="1"/>
</dbReference>
<accession>A0A9P1INF2</accession>
<keyword evidence="11" id="KW-1185">Reference proteome</keyword>
<comment type="caution">
    <text evidence="10">The sequence shown here is derived from an EMBL/GenBank/DDBJ whole genome shotgun (WGS) entry which is preliminary data.</text>
</comment>
<keyword evidence="3 9" id="KW-0813">Transport</keyword>
<keyword evidence="6" id="KW-1133">Transmembrane helix</keyword>
<dbReference type="AlphaFoldDB" id="A0A9P1INF2"/>
<evidence type="ECO:0000256" key="2">
    <source>
        <dbReference type="ARBA" id="ARBA00006148"/>
    </source>
</evidence>
<dbReference type="InterPro" id="IPR018107">
    <property type="entry name" value="Na-dicarboxylate_symporter_CS"/>
</dbReference>
<dbReference type="PANTHER" id="PTHR11958">
    <property type="entry name" value="SODIUM/DICARBOXYLATE SYMPORTER-RELATED"/>
    <property type="match status" value="1"/>
</dbReference>
<dbReference type="GO" id="GO:0015175">
    <property type="term" value="F:neutral L-amino acid transmembrane transporter activity"/>
    <property type="evidence" value="ECO:0007669"/>
    <property type="project" value="TreeGrafter"/>
</dbReference>
<evidence type="ECO:0000256" key="1">
    <source>
        <dbReference type="ARBA" id="ARBA00004141"/>
    </source>
</evidence>
<keyword evidence="7" id="KW-0472">Membrane</keyword>
<comment type="subcellular location">
    <subcellularLocation>
        <location evidence="1 9">Membrane</location>
        <topology evidence="1 9">Multi-pass membrane protein</topology>
    </subcellularLocation>
</comment>
<dbReference type="PANTHER" id="PTHR11958:SF17">
    <property type="entry name" value="AMINO ACID TRANSPORTER"/>
    <property type="match status" value="1"/>
</dbReference>
<dbReference type="OrthoDB" id="5877963at2759"/>
<gene>
    <name evidence="10" type="ORF">CAMP_LOCUS11605</name>
</gene>
<dbReference type="InterPro" id="IPR050746">
    <property type="entry name" value="DAACS"/>
</dbReference>
<dbReference type="GO" id="GO:0005313">
    <property type="term" value="F:L-glutamate transmembrane transporter activity"/>
    <property type="evidence" value="ECO:0007669"/>
    <property type="project" value="TreeGrafter"/>
</dbReference>
<evidence type="ECO:0000256" key="7">
    <source>
        <dbReference type="ARBA" id="ARBA00023136"/>
    </source>
</evidence>
<keyword evidence="8" id="KW-0325">Glycoprotein</keyword>
<comment type="similarity">
    <text evidence="2 9">Belongs to the dicarboxylate/amino acid:cation symporter (DAACS) (TC 2.A.23) family.</text>
</comment>
<dbReference type="EMBL" id="CANHGI010000004">
    <property type="protein sequence ID" value="CAI5448968.1"/>
    <property type="molecule type" value="Genomic_DNA"/>
</dbReference>
<keyword evidence="5 9" id="KW-0769">Symport</keyword>
<name>A0A9P1INF2_9PELO</name>
<dbReference type="Gene3D" id="1.10.3860.10">
    <property type="entry name" value="Sodium:dicarboxylate symporter"/>
    <property type="match status" value="1"/>
</dbReference>
<protein>
    <recommendedName>
        <fullName evidence="9">Amino acid transporter</fullName>
    </recommendedName>
</protein>
<dbReference type="InterPro" id="IPR036458">
    <property type="entry name" value="Na:dicarbo_symporter_sf"/>
</dbReference>
<dbReference type="GO" id="GO:0005886">
    <property type="term" value="C:plasma membrane"/>
    <property type="evidence" value="ECO:0007669"/>
    <property type="project" value="TreeGrafter"/>
</dbReference>
<evidence type="ECO:0000256" key="4">
    <source>
        <dbReference type="ARBA" id="ARBA00022692"/>
    </source>
</evidence>
<evidence type="ECO:0000256" key="6">
    <source>
        <dbReference type="ARBA" id="ARBA00022989"/>
    </source>
</evidence>
<dbReference type="PROSITE" id="PS00714">
    <property type="entry name" value="NA_DICARBOXYL_SYMP_2"/>
    <property type="match status" value="1"/>
</dbReference>
<sequence>MTGASLPQAIQSVEENIGVDKRIAGFIMPLGNTINMDGNALYEAVAVIFIAQLNNIQLNFADIITICVTATFASIGLNAVPAGLVSMFVILTAVGLPVNDIPLLFTVDWLIDRVRTALNVLGDAFCADVIQHFMKNDLEQVHILIENPEGYEDTFETPDIEKSEPRKKKVSFADMVQPEFNSTKTYSLKSAIIQPLRAHLALQTRLSQLSEE</sequence>
<dbReference type="InterPro" id="IPR001991">
    <property type="entry name" value="Na-dicarboxylate_symporter"/>
</dbReference>
<proteinExistence type="inferred from homology"/>
<dbReference type="PRINTS" id="PR00173">
    <property type="entry name" value="EDTRNSPORT"/>
</dbReference>
<dbReference type="Pfam" id="PF00375">
    <property type="entry name" value="SDF"/>
    <property type="match status" value="1"/>
</dbReference>
<keyword evidence="4" id="KW-0812">Transmembrane</keyword>
<evidence type="ECO:0000313" key="11">
    <source>
        <dbReference type="Proteomes" id="UP001152747"/>
    </source>
</evidence>
<evidence type="ECO:0000256" key="5">
    <source>
        <dbReference type="ARBA" id="ARBA00022847"/>
    </source>
</evidence>
<dbReference type="GO" id="GO:0015501">
    <property type="term" value="F:glutamate:sodium symporter activity"/>
    <property type="evidence" value="ECO:0007669"/>
    <property type="project" value="TreeGrafter"/>
</dbReference>
<dbReference type="Proteomes" id="UP001152747">
    <property type="component" value="Unassembled WGS sequence"/>
</dbReference>
<evidence type="ECO:0000256" key="3">
    <source>
        <dbReference type="ARBA" id="ARBA00022448"/>
    </source>
</evidence>
<organism evidence="10 11">
    <name type="scientific">Caenorhabditis angaria</name>
    <dbReference type="NCBI Taxonomy" id="860376"/>
    <lineage>
        <taxon>Eukaryota</taxon>
        <taxon>Metazoa</taxon>
        <taxon>Ecdysozoa</taxon>
        <taxon>Nematoda</taxon>
        <taxon>Chromadorea</taxon>
        <taxon>Rhabditida</taxon>
        <taxon>Rhabditina</taxon>
        <taxon>Rhabditomorpha</taxon>
        <taxon>Rhabditoidea</taxon>
        <taxon>Rhabditidae</taxon>
        <taxon>Peloderinae</taxon>
        <taxon>Caenorhabditis</taxon>
    </lineage>
</organism>
<reference evidence="10" key="1">
    <citation type="submission" date="2022-11" db="EMBL/GenBank/DDBJ databases">
        <authorList>
            <person name="Kikuchi T."/>
        </authorList>
    </citation>
    <scope>NUCLEOTIDE SEQUENCE</scope>
    <source>
        <strain evidence="10">PS1010</strain>
    </source>
</reference>
<evidence type="ECO:0000256" key="8">
    <source>
        <dbReference type="ARBA" id="ARBA00023180"/>
    </source>
</evidence>
<evidence type="ECO:0000256" key="9">
    <source>
        <dbReference type="RuleBase" id="RU361216"/>
    </source>
</evidence>
<evidence type="ECO:0000313" key="10">
    <source>
        <dbReference type="EMBL" id="CAI5448968.1"/>
    </source>
</evidence>